<keyword evidence="3" id="KW-1185">Reference proteome</keyword>
<name>A0AAD5VUF0_9AGAR</name>
<gene>
    <name evidence="2" type="ORF">NP233_g6509</name>
</gene>
<reference evidence="2" key="1">
    <citation type="submission" date="2022-07" db="EMBL/GenBank/DDBJ databases">
        <title>Genome Sequence of Leucocoprinus birnbaumii.</title>
        <authorList>
            <person name="Buettner E."/>
        </authorList>
    </citation>
    <scope>NUCLEOTIDE SEQUENCE</scope>
    <source>
        <strain evidence="2">VT141</strain>
    </source>
</reference>
<organism evidence="2 3">
    <name type="scientific">Leucocoprinus birnbaumii</name>
    <dbReference type="NCBI Taxonomy" id="56174"/>
    <lineage>
        <taxon>Eukaryota</taxon>
        <taxon>Fungi</taxon>
        <taxon>Dikarya</taxon>
        <taxon>Basidiomycota</taxon>
        <taxon>Agaricomycotina</taxon>
        <taxon>Agaricomycetes</taxon>
        <taxon>Agaricomycetidae</taxon>
        <taxon>Agaricales</taxon>
        <taxon>Agaricineae</taxon>
        <taxon>Agaricaceae</taxon>
        <taxon>Leucocoprinus</taxon>
    </lineage>
</organism>
<accession>A0AAD5VUF0</accession>
<evidence type="ECO:0000256" key="1">
    <source>
        <dbReference type="SAM" id="MobiDB-lite"/>
    </source>
</evidence>
<dbReference type="Proteomes" id="UP001213000">
    <property type="component" value="Unassembled WGS sequence"/>
</dbReference>
<proteinExistence type="predicted"/>
<protein>
    <submittedName>
        <fullName evidence="2">Uncharacterized protein</fullName>
    </submittedName>
</protein>
<comment type="caution">
    <text evidence="2">The sequence shown here is derived from an EMBL/GenBank/DDBJ whole genome shotgun (WGS) entry which is preliminary data.</text>
</comment>
<dbReference type="EMBL" id="JANIEX010000429">
    <property type="protein sequence ID" value="KAJ3567214.1"/>
    <property type="molecule type" value="Genomic_DNA"/>
</dbReference>
<feature type="compositionally biased region" description="Polar residues" evidence="1">
    <location>
        <begin position="301"/>
        <end position="324"/>
    </location>
</feature>
<sequence length="365" mass="38092">MSSKASSFETAKDEYLKVLTNAGKAYSRAKAAAVLLAKIQQGIDVSVEHPGITVASAHGLSLALRQHLNNITGKVKKVYSKARKAKETKGVDAEIPSYDHILTPFAAGGSGTDMITIQDAVDLPNASLAQVNLFPSPAAAALPLPSDEPLSAVATVGTPSTVFTSTPATQSHALVSIMNQPGVSLIDGFAFPDPIQPGSETAAAAFATGPLFDPDMATAPTSHTSHTNNSETIPVVQSSIPQPYQAKSNVQAMSDAQAMSDIQATNNVQATNVIQSANILHAMNSAQATNNAQAMNGVHPPTNSQTVNLPASNDSQTRSNAAPLSMDTTPPLPTCSDFHIYTELLNPLALHYITHREVDKADPAV</sequence>
<dbReference type="AlphaFoldDB" id="A0AAD5VUF0"/>
<evidence type="ECO:0000313" key="3">
    <source>
        <dbReference type="Proteomes" id="UP001213000"/>
    </source>
</evidence>
<feature type="region of interest" description="Disordered" evidence="1">
    <location>
        <begin position="295"/>
        <end position="324"/>
    </location>
</feature>
<evidence type="ECO:0000313" key="2">
    <source>
        <dbReference type="EMBL" id="KAJ3567214.1"/>
    </source>
</evidence>